<feature type="domain" description="Cation/H+ exchanger transmembrane" evidence="9">
    <location>
        <begin position="82"/>
        <end position="461"/>
    </location>
</feature>
<feature type="transmembrane region" description="Helical" evidence="8">
    <location>
        <begin position="381"/>
        <end position="404"/>
    </location>
</feature>
<evidence type="ECO:0000256" key="2">
    <source>
        <dbReference type="ARBA" id="ARBA00022448"/>
    </source>
</evidence>
<dbReference type="GO" id="GO:1902600">
    <property type="term" value="P:proton transmembrane transport"/>
    <property type="evidence" value="ECO:0007669"/>
    <property type="project" value="InterPro"/>
</dbReference>
<keyword evidence="4 8" id="KW-1133">Transmembrane helix</keyword>
<proteinExistence type="predicted"/>
<name>A0A2X0MFH4_9BASI</name>
<keyword evidence="3 8" id="KW-0812">Transmembrane</keyword>
<dbReference type="PANTHER" id="PTHR32468:SF0">
    <property type="entry name" value="K(+)_H(+) ANTIPORTER 1"/>
    <property type="match status" value="1"/>
</dbReference>
<keyword evidence="11" id="KW-1185">Reference proteome</keyword>
<feature type="transmembrane region" description="Helical" evidence="8">
    <location>
        <begin position="233"/>
        <end position="257"/>
    </location>
</feature>
<comment type="subcellular location">
    <subcellularLocation>
        <location evidence="1">Membrane</location>
        <topology evidence="1">Multi-pass membrane protein</topology>
    </subcellularLocation>
</comment>
<sequence length="952" mass="100956">MSHATDHVVTAKLTCHATRSSPVLSAVTGLAGATLSTVLAEPSATAAKAVAASIFDPSHPNPVEFDSTNPLILFIVQAFIIVALSRILAFFLRKLRQPQVIAEVIGGLLLGPSVFGRIPNFTRRIFPVPSVPYLNLVANLGLVLFLFLVGLETDFSLMRRNFKVSTTISALGLVIPFALGAAVSVGVYDNFVSKSVKFGTFLLFIGVANAITAFPVLARILTELDLLQNHVGVIVLAAGVGNDVVGWVLLALAIALVNASSGIIILYIVLTSIGWILALWYIARPALVWLGHRTNSYGDTGPSQSMSCAVLFLVLASAWATDRIGIHAIFGGFLVGLIVPVQIRASLTEKIEDVVTILFLPLYFALSGLKTDLGLLANGRIWGWTICVIVVAFVGKFVACGGAAKVFGMTWRESGAVGSLMACKGLVEIIVLNIGLNAKILNPEVFAMFITMALVTTFLTTPLTLAFYPKAYRIKADRARKGLPDLSEDALALGGPGDENQPRSRFAIVLEQFDNLPAVFSFCRLIQQSGDTALSLVDSADEKKDKEAEAVEAFSTHGHESGSPQGSTPSISALRLIELTDRTSALLKASESQETLIRADSLTRVFHSFARGLGLSTSLSLSITSQETYASVVAGHSEEHASDVVVLPWVLPNRQAEQGVIASYLPNPFDSIFGNDASAASGSLAYASFVRKVFADATCDVALFLERGSPAADAAPLLAGRAHLFLAFHGGSDDRACLNMLLQLIARHSGLSATVVKIERAAEATAADQALSTKNNTRDDSSSSIDTPALLSQFTVQGGGGAVDTIYPTQNELTSQTADEILLARYFDPSLARSQALTDALSRVKYETIQTVQPLHLTLASARATSASLPNNVPFVLISGRSRKDAPSHASELTDLLKQNFDRVAGGVANSSEVRRSLGDIAVGYVVAGIEASSLLVLQAKGKGGKIKNRSA</sequence>
<dbReference type="EMBL" id="FQNC01000047">
    <property type="protein sequence ID" value="SGY77482.1"/>
    <property type="molecule type" value="Genomic_DNA"/>
</dbReference>
<dbReference type="Proteomes" id="UP000249464">
    <property type="component" value="Unassembled WGS sequence"/>
</dbReference>
<evidence type="ECO:0000256" key="5">
    <source>
        <dbReference type="ARBA" id="ARBA00023065"/>
    </source>
</evidence>
<organism evidence="10 11">
    <name type="scientific">Microbotryum silenes-dioicae</name>
    <dbReference type="NCBI Taxonomy" id="796604"/>
    <lineage>
        <taxon>Eukaryota</taxon>
        <taxon>Fungi</taxon>
        <taxon>Dikarya</taxon>
        <taxon>Basidiomycota</taxon>
        <taxon>Pucciniomycotina</taxon>
        <taxon>Microbotryomycetes</taxon>
        <taxon>Microbotryales</taxon>
        <taxon>Microbotryaceae</taxon>
        <taxon>Microbotryum</taxon>
    </lineage>
</organism>
<dbReference type="InterPro" id="IPR038770">
    <property type="entry name" value="Na+/solute_symporter_sf"/>
</dbReference>
<dbReference type="PANTHER" id="PTHR32468">
    <property type="entry name" value="CATION/H + ANTIPORTER"/>
    <property type="match status" value="1"/>
</dbReference>
<feature type="transmembrane region" description="Helical" evidence="8">
    <location>
        <begin position="326"/>
        <end position="344"/>
    </location>
</feature>
<evidence type="ECO:0000256" key="3">
    <source>
        <dbReference type="ARBA" id="ARBA00022692"/>
    </source>
</evidence>
<accession>A0A2X0MFH4</accession>
<evidence type="ECO:0000256" key="4">
    <source>
        <dbReference type="ARBA" id="ARBA00022989"/>
    </source>
</evidence>
<dbReference type="InterPro" id="IPR050794">
    <property type="entry name" value="CPA2_transporter"/>
</dbReference>
<feature type="transmembrane region" description="Helical" evidence="8">
    <location>
        <begin position="200"/>
        <end position="221"/>
    </location>
</feature>
<feature type="transmembrane region" description="Helical" evidence="8">
    <location>
        <begin position="446"/>
        <end position="468"/>
    </location>
</feature>
<evidence type="ECO:0000256" key="7">
    <source>
        <dbReference type="SAM" id="MobiDB-lite"/>
    </source>
</evidence>
<reference evidence="10 11" key="1">
    <citation type="submission" date="2016-11" db="EMBL/GenBank/DDBJ databases">
        <authorList>
            <person name="Jaros S."/>
            <person name="Januszkiewicz K."/>
            <person name="Wedrychowicz H."/>
        </authorList>
    </citation>
    <scope>NUCLEOTIDE SEQUENCE [LARGE SCALE GENOMIC DNA]</scope>
</reference>
<feature type="transmembrane region" description="Helical" evidence="8">
    <location>
        <begin position="71"/>
        <end position="93"/>
    </location>
</feature>
<dbReference type="Gene3D" id="1.20.1530.20">
    <property type="match status" value="1"/>
</dbReference>
<evidence type="ECO:0000313" key="10">
    <source>
        <dbReference type="EMBL" id="SGY77482.1"/>
    </source>
</evidence>
<feature type="transmembrane region" description="Helical" evidence="8">
    <location>
        <begin position="170"/>
        <end position="188"/>
    </location>
</feature>
<keyword evidence="2" id="KW-0813">Transport</keyword>
<evidence type="ECO:0000256" key="8">
    <source>
        <dbReference type="SAM" id="Phobius"/>
    </source>
</evidence>
<protein>
    <submittedName>
        <fullName evidence="10">BQ5605_C005g03649 protein</fullName>
    </submittedName>
</protein>
<evidence type="ECO:0000256" key="1">
    <source>
        <dbReference type="ARBA" id="ARBA00004141"/>
    </source>
</evidence>
<feature type="transmembrane region" description="Helical" evidence="8">
    <location>
        <begin position="263"/>
        <end position="283"/>
    </location>
</feature>
<gene>
    <name evidence="10" type="primary">BQ5605_C005g03649</name>
    <name evidence="10" type="ORF">BQ5605_C005G03649</name>
</gene>
<dbReference type="Pfam" id="PF00999">
    <property type="entry name" value="Na_H_Exchanger"/>
    <property type="match status" value="1"/>
</dbReference>
<dbReference type="GO" id="GO:0015297">
    <property type="term" value="F:antiporter activity"/>
    <property type="evidence" value="ECO:0007669"/>
    <property type="project" value="InterPro"/>
</dbReference>
<evidence type="ECO:0000313" key="11">
    <source>
        <dbReference type="Proteomes" id="UP000249464"/>
    </source>
</evidence>
<dbReference type="AlphaFoldDB" id="A0A2X0MFH4"/>
<feature type="transmembrane region" description="Helical" evidence="8">
    <location>
        <begin position="130"/>
        <end position="149"/>
    </location>
</feature>
<evidence type="ECO:0000259" key="9">
    <source>
        <dbReference type="Pfam" id="PF00999"/>
    </source>
</evidence>
<feature type="region of interest" description="Disordered" evidence="7">
    <location>
        <begin position="547"/>
        <end position="570"/>
    </location>
</feature>
<dbReference type="GO" id="GO:0016020">
    <property type="term" value="C:membrane"/>
    <property type="evidence" value="ECO:0007669"/>
    <property type="project" value="UniProtKB-SubCell"/>
</dbReference>
<dbReference type="STRING" id="796604.A0A2X0MFH4"/>
<feature type="transmembrane region" description="Helical" evidence="8">
    <location>
        <begin position="351"/>
        <end position="369"/>
    </location>
</feature>
<dbReference type="InterPro" id="IPR006153">
    <property type="entry name" value="Cation/H_exchanger_TM"/>
</dbReference>
<keyword evidence="5" id="KW-0406">Ion transport</keyword>
<keyword evidence="6 8" id="KW-0472">Membrane</keyword>
<evidence type="ECO:0000256" key="6">
    <source>
        <dbReference type="ARBA" id="ARBA00023136"/>
    </source>
</evidence>